<feature type="domain" description="Glycosyl transferase family 1" evidence="1">
    <location>
        <begin position="179"/>
        <end position="325"/>
    </location>
</feature>
<dbReference type="CDD" id="cd03801">
    <property type="entry name" value="GT4_PimA-like"/>
    <property type="match status" value="1"/>
</dbReference>
<keyword evidence="3" id="KW-0808">Transferase</keyword>
<evidence type="ECO:0000259" key="1">
    <source>
        <dbReference type="Pfam" id="PF00534"/>
    </source>
</evidence>
<evidence type="ECO:0000313" key="3">
    <source>
        <dbReference type="EMBL" id="AWB28130.1"/>
    </source>
</evidence>
<gene>
    <name evidence="3" type="ORF">HARCEL1_10655</name>
</gene>
<dbReference type="InterPro" id="IPR001296">
    <property type="entry name" value="Glyco_trans_1"/>
</dbReference>
<reference evidence="3 4" key="1">
    <citation type="submission" date="2018-04" db="EMBL/GenBank/DDBJ databases">
        <title>Halococcoides cellulosivorans gen. nov., sp. nov., an extremely halophilic cellulose-utilizing haloarchaeon from hypersaline lakes.</title>
        <authorList>
            <person name="Sorokin D.Y."/>
            <person name="Toshchakov S.V."/>
            <person name="Samarov N.I."/>
            <person name="Korzhenkov A."/>
            <person name="Kublanov I.V."/>
        </authorList>
    </citation>
    <scope>NUCLEOTIDE SEQUENCE [LARGE SCALE GENOMIC DNA]</scope>
    <source>
        <strain evidence="3 4">HArcel1</strain>
    </source>
</reference>
<feature type="domain" description="Glycosyltransferase subfamily 4-like N-terminal" evidence="2">
    <location>
        <begin position="60"/>
        <end position="157"/>
    </location>
</feature>
<dbReference type="GeneID" id="36512972"/>
<evidence type="ECO:0000259" key="2">
    <source>
        <dbReference type="Pfam" id="PF13439"/>
    </source>
</evidence>
<dbReference type="EMBL" id="CP028858">
    <property type="protein sequence ID" value="AWB28130.1"/>
    <property type="molecule type" value="Genomic_DNA"/>
</dbReference>
<dbReference type="GO" id="GO:0016757">
    <property type="term" value="F:glycosyltransferase activity"/>
    <property type="evidence" value="ECO:0007669"/>
    <property type="project" value="InterPro"/>
</dbReference>
<dbReference type="AlphaFoldDB" id="A0A2R4X2W0"/>
<accession>A0A2R4X2W0</accession>
<name>A0A2R4X2W0_9EURY</name>
<dbReference type="PANTHER" id="PTHR45947:SF3">
    <property type="entry name" value="SULFOQUINOVOSYL TRANSFERASE SQD2"/>
    <property type="match status" value="1"/>
</dbReference>
<dbReference type="Gene3D" id="3.40.50.2000">
    <property type="entry name" value="Glycogen Phosphorylase B"/>
    <property type="match status" value="2"/>
</dbReference>
<proteinExistence type="predicted"/>
<keyword evidence="4" id="KW-1185">Reference proteome</keyword>
<dbReference type="SUPFAM" id="SSF53756">
    <property type="entry name" value="UDP-Glycosyltransferase/glycogen phosphorylase"/>
    <property type="match status" value="1"/>
</dbReference>
<dbReference type="Pfam" id="PF13439">
    <property type="entry name" value="Glyco_transf_4"/>
    <property type="match status" value="1"/>
</dbReference>
<dbReference type="KEGG" id="harc:HARCEL1_10655"/>
<sequence length="350" mass="38687">MRVLNYLELEDHLGPSGIRTAVRQQRSALQDAGVTVVDTLTQGGPTSATQSALSGQSPTVDYDLAHVNTVGPGSVAVATHALRTGRPLVVHAHVTREDFRDSFRGSNALSVPLGRYLRWFYSRADLVLCPSEYTRSLLEQYPVTTEIRPMTNGVDIADLAGHATLREPTRETYDLSGTVVFTVGHVYERKGLSTFCELAQATDYTYAWFGPYRTDPLASSTVKRHVRSPPENVTFTGWVEDRRSAFAAGDIYFFPSKAENQGIAVLEAMATGNPVVARDIPVFREYFTDGEDIVLCESGEEFRAAIDRLADDPALRERLAKNARETAVEHSLDRVGDLLVSTYRDLLDRV</sequence>
<dbReference type="RefSeq" id="WP_108383330.1">
    <property type="nucleotide sequence ID" value="NZ_CP028858.1"/>
</dbReference>
<dbReference type="Pfam" id="PF00534">
    <property type="entry name" value="Glycos_transf_1"/>
    <property type="match status" value="1"/>
</dbReference>
<protein>
    <submittedName>
        <fullName evidence="3">Glycosyl transferase family 1</fullName>
    </submittedName>
</protein>
<dbReference type="InterPro" id="IPR050194">
    <property type="entry name" value="Glycosyltransferase_grp1"/>
</dbReference>
<dbReference type="PANTHER" id="PTHR45947">
    <property type="entry name" value="SULFOQUINOVOSYL TRANSFERASE SQD2"/>
    <property type="match status" value="1"/>
</dbReference>
<dbReference type="InterPro" id="IPR028098">
    <property type="entry name" value="Glyco_trans_4-like_N"/>
</dbReference>
<evidence type="ECO:0000313" key="4">
    <source>
        <dbReference type="Proteomes" id="UP000244727"/>
    </source>
</evidence>
<organism evidence="3 4">
    <name type="scientific">Halococcoides cellulosivorans</name>
    <dbReference type="NCBI Taxonomy" id="1679096"/>
    <lineage>
        <taxon>Archaea</taxon>
        <taxon>Methanobacteriati</taxon>
        <taxon>Methanobacteriota</taxon>
        <taxon>Stenosarchaea group</taxon>
        <taxon>Halobacteria</taxon>
        <taxon>Halobacteriales</taxon>
        <taxon>Haloarculaceae</taxon>
        <taxon>Halococcoides</taxon>
    </lineage>
</organism>
<dbReference type="Proteomes" id="UP000244727">
    <property type="component" value="Chromosome"/>
</dbReference>